<name>A0A9P4U245_9PEZI</name>
<sequence>MADISKAAASPPDEQPTKRRKGFDSGRLYPVEVSSRDDGTLIAPEDCQWNVYIDQDHEWIRRHLYRNNWHIQDDDDERIIRMAYYRNLGETRNFSLSFRHTREIYRLYRIILKFGKPTSLQMAYVKAVDQANAEEPADRRIFKDRDNFLLHLKIGAGVLSHFNTDERILFRTKILEAGIEKCKLLDRMWDMEEKGDFWLDVKNCEIHFCHPDYRSIIIASLDGRETELEGFSDPIEKALNAKWQDKVRGKWAGTHFLDTKAKKGQGKEEHRTGSSPNDKTEDVENEFMRLFGVPKMKWEAMQEEWGGDIKILEAKKWSIIGTIEYEDETREVVKTYDNEEKWAAIKKAVKKDIEDAEKAANTQRKAALEAKLAELPLMDRAKVSAFCESTLASLFEKSTHMLKSGDDTLFTALSELEID</sequence>
<dbReference type="Proteomes" id="UP000800235">
    <property type="component" value="Unassembled WGS sequence"/>
</dbReference>
<evidence type="ECO:0000256" key="1">
    <source>
        <dbReference type="SAM" id="MobiDB-lite"/>
    </source>
</evidence>
<feature type="region of interest" description="Disordered" evidence="1">
    <location>
        <begin position="1"/>
        <end position="24"/>
    </location>
</feature>
<accession>A0A9P4U245</accession>
<protein>
    <submittedName>
        <fullName evidence="2">Uncharacterized protein</fullName>
    </submittedName>
</protein>
<feature type="region of interest" description="Disordered" evidence="1">
    <location>
        <begin position="260"/>
        <end position="281"/>
    </location>
</feature>
<evidence type="ECO:0000313" key="3">
    <source>
        <dbReference type="Proteomes" id="UP000800235"/>
    </source>
</evidence>
<keyword evidence="3" id="KW-1185">Reference proteome</keyword>
<dbReference type="AlphaFoldDB" id="A0A9P4U245"/>
<comment type="caution">
    <text evidence="2">The sequence shown here is derived from an EMBL/GenBank/DDBJ whole genome shotgun (WGS) entry which is preliminary data.</text>
</comment>
<organism evidence="2 3">
    <name type="scientific">Tothia fuscella</name>
    <dbReference type="NCBI Taxonomy" id="1048955"/>
    <lineage>
        <taxon>Eukaryota</taxon>
        <taxon>Fungi</taxon>
        <taxon>Dikarya</taxon>
        <taxon>Ascomycota</taxon>
        <taxon>Pezizomycotina</taxon>
        <taxon>Dothideomycetes</taxon>
        <taxon>Pleosporomycetidae</taxon>
        <taxon>Venturiales</taxon>
        <taxon>Cylindrosympodiaceae</taxon>
        <taxon>Tothia</taxon>
    </lineage>
</organism>
<dbReference type="EMBL" id="MU007013">
    <property type="protein sequence ID" value="KAF2435379.1"/>
    <property type="molecule type" value="Genomic_DNA"/>
</dbReference>
<gene>
    <name evidence="2" type="ORF">EJ08DRAFT_692630</name>
</gene>
<evidence type="ECO:0000313" key="2">
    <source>
        <dbReference type="EMBL" id="KAF2435379.1"/>
    </source>
</evidence>
<proteinExistence type="predicted"/>
<reference evidence="2" key="1">
    <citation type="journal article" date="2020" name="Stud. Mycol.">
        <title>101 Dothideomycetes genomes: a test case for predicting lifestyles and emergence of pathogens.</title>
        <authorList>
            <person name="Haridas S."/>
            <person name="Albert R."/>
            <person name="Binder M."/>
            <person name="Bloem J."/>
            <person name="Labutti K."/>
            <person name="Salamov A."/>
            <person name="Andreopoulos B."/>
            <person name="Baker S."/>
            <person name="Barry K."/>
            <person name="Bills G."/>
            <person name="Bluhm B."/>
            <person name="Cannon C."/>
            <person name="Castanera R."/>
            <person name="Culley D."/>
            <person name="Daum C."/>
            <person name="Ezra D."/>
            <person name="Gonzalez J."/>
            <person name="Henrissat B."/>
            <person name="Kuo A."/>
            <person name="Liang C."/>
            <person name="Lipzen A."/>
            <person name="Lutzoni F."/>
            <person name="Magnuson J."/>
            <person name="Mondo S."/>
            <person name="Nolan M."/>
            <person name="Ohm R."/>
            <person name="Pangilinan J."/>
            <person name="Park H.-J."/>
            <person name="Ramirez L."/>
            <person name="Alfaro M."/>
            <person name="Sun H."/>
            <person name="Tritt A."/>
            <person name="Yoshinaga Y."/>
            <person name="Zwiers L.-H."/>
            <person name="Turgeon B."/>
            <person name="Goodwin S."/>
            <person name="Spatafora J."/>
            <person name="Crous P."/>
            <person name="Grigoriev I."/>
        </authorList>
    </citation>
    <scope>NUCLEOTIDE SEQUENCE</scope>
    <source>
        <strain evidence="2">CBS 130266</strain>
    </source>
</reference>